<evidence type="ECO:0000256" key="6">
    <source>
        <dbReference type="SAM" id="Coils"/>
    </source>
</evidence>
<dbReference type="PROSITE" id="PS50950">
    <property type="entry name" value="ZF_THAP"/>
    <property type="match status" value="1"/>
</dbReference>
<dbReference type="SUPFAM" id="SSF57716">
    <property type="entry name" value="Glucocorticoid receptor-like (DNA-binding domain)"/>
    <property type="match status" value="1"/>
</dbReference>
<dbReference type="RefSeq" id="XP_031558421.1">
    <property type="nucleotide sequence ID" value="XM_031702561.1"/>
</dbReference>
<evidence type="ECO:0000313" key="8">
    <source>
        <dbReference type="Proteomes" id="UP000515163"/>
    </source>
</evidence>
<dbReference type="KEGG" id="aten:116294877"/>
<dbReference type="SMART" id="SM00980">
    <property type="entry name" value="THAP"/>
    <property type="match status" value="1"/>
</dbReference>
<keyword evidence="4 5" id="KW-0238">DNA-binding</keyword>
<proteinExistence type="predicted"/>
<keyword evidence="2 5" id="KW-0863">Zinc-finger</keyword>
<protein>
    <submittedName>
        <fullName evidence="9">Uncharacterized protein LOC116294877</fullName>
    </submittedName>
</protein>
<reference evidence="9" key="1">
    <citation type="submission" date="2025-08" db="UniProtKB">
        <authorList>
            <consortium name="RefSeq"/>
        </authorList>
    </citation>
    <scope>IDENTIFICATION</scope>
</reference>
<evidence type="ECO:0000256" key="5">
    <source>
        <dbReference type="PROSITE-ProRule" id="PRU00309"/>
    </source>
</evidence>
<accession>A0A6P8HSK8</accession>
<organism evidence="8 9">
    <name type="scientific">Actinia tenebrosa</name>
    <name type="common">Australian red waratah sea anemone</name>
    <dbReference type="NCBI Taxonomy" id="6105"/>
    <lineage>
        <taxon>Eukaryota</taxon>
        <taxon>Metazoa</taxon>
        <taxon>Cnidaria</taxon>
        <taxon>Anthozoa</taxon>
        <taxon>Hexacorallia</taxon>
        <taxon>Actiniaria</taxon>
        <taxon>Actiniidae</taxon>
        <taxon>Actinia</taxon>
    </lineage>
</organism>
<dbReference type="OrthoDB" id="5964687at2759"/>
<keyword evidence="6" id="KW-0175">Coiled coil</keyword>
<dbReference type="InterPro" id="IPR006612">
    <property type="entry name" value="THAP_Znf"/>
</dbReference>
<evidence type="ECO:0000256" key="3">
    <source>
        <dbReference type="ARBA" id="ARBA00022833"/>
    </source>
</evidence>
<keyword evidence="1" id="KW-0479">Metal-binding</keyword>
<dbReference type="Pfam" id="PF05485">
    <property type="entry name" value="THAP"/>
    <property type="match status" value="1"/>
</dbReference>
<evidence type="ECO:0000256" key="4">
    <source>
        <dbReference type="ARBA" id="ARBA00023125"/>
    </source>
</evidence>
<dbReference type="InParanoid" id="A0A6P8HSK8"/>
<keyword evidence="3" id="KW-0862">Zinc</keyword>
<dbReference type="Proteomes" id="UP000515163">
    <property type="component" value="Unplaced"/>
</dbReference>
<dbReference type="AlphaFoldDB" id="A0A6P8HSK8"/>
<feature type="coiled-coil region" evidence="6">
    <location>
        <begin position="99"/>
        <end position="126"/>
    </location>
</feature>
<evidence type="ECO:0000256" key="2">
    <source>
        <dbReference type="ARBA" id="ARBA00022771"/>
    </source>
</evidence>
<name>A0A6P8HSK8_ACTTE</name>
<keyword evidence="8" id="KW-1185">Reference proteome</keyword>
<dbReference type="GO" id="GO:0003677">
    <property type="term" value="F:DNA binding"/>
    <property type="evidence" value="ECO:0007669"/>
    <property type="project" value="UniProtKB-UniRule"/>
</dbReference>
<dbReference type="GeneID" id="116294877"/>
<evidence type="ECO:0000259" key="7">
    <source>
        <dbReference type="PROSITE" id="PS50950"/>
    </source>
</evidence>
<evidence type="ECO:0000313" key="9">
    <source>
        <dbReference type="RefSeq" id="XP_031558421.1"/>
    </source>
</evidence>
<feature type="domain" description="THAP-type" evidence="7">
    <location>
        <begin position="1"/>
        <end position="91"/>
    </location>
</feature>
<gene>
    <name evidence="9" type="primary">LOC116294877</name>
</gene>
<evidence type="ECO:0000256" key="1">
    <source>
        <dbReference type="ARBA" id="ARBA00022723"/>
    </source>
</evidence>
<sequence length="261" mass="29559">MVLCLMVNCHTRSVRDKGISLFRVPSVRKSQGEEAEELSIERRRKWLAAISRVGLSEEIINSGRICSRHFVSGKPAANWDKFNVDWVPTLNLGHNKTVVSEKNSDLQAARSERAKVRRKRQQERALFESAAKVAKLDEEGATIDNISFDSPSLTEEISQIANDLQSASDKSKLHCQDGDLLDGITSKLDELCKITDSSTQTNEVNPEMTESSTQTEELDYMFSQPKEAPFDREDMLEDGKVLLYFTLDCLQLLFYKLCMNM</sequence>
<dbReference type="GO" id="GO:0008270">
    <property type="term" value="F:zinc ion binding"/>
    <property type="evidence" value="ECO:0007669"/>
    <property type="project" value="UniProtKB-KW"/>
</dbReference>